<evidence type="ECO:0000313" key="2">
    <source>
        <dbReference type="Proteomes" id="UP000027120"/>
    </source>
</evidence>
<sequence>MPLMGGWTIFNNTRICHDFKLWKSLRVRMSRQSFYFGLNIIISLCLPDVYSIGKYLPCNASASINSHG</sequence>
<reference evidence="1 2" key="1">
    <citation type="submission" date="2014-04" db="EMBL/GenBank/DDBJ databases">
        <authorList>
            <consortium name="International Citrus Genome Consortium"/>
            <person name="Gmitter F."/>
            <person name="Chen C."/>
            <person name="Farmerie W."/>
            <person name="Harkins T."/>
            <person name="Desany B."/>
            <person name="Mohiuddin M."/>
            <person name="Kodira C."/>
            <person name="Borodovsky M."/>
            <person name="Lomsadze A."/>
            <person name="Burns P."/>
            <person name="Jenkins J."/>
            <person name="Prochnik S."/>
            <person name="Shu S."/>
            <person name="Chapman J."/>
            <person name="Pitluck S."/>
            <person name="Schmutz J."/>
            <person name="Rokhsar D."/>
        </authorList>
    </citation>
    <scope>NUCLEOTIDE SEQUENCE</scope>
</reference>
<dbReference type="AlphaFoldDB" id="A0A067GQD2"/>
<proteinExistence type="predicted"/>
<protein>
    <submittedName>
        <fullName evidence="1">Uncharacterized protein</fullName>
    </submittedName>
</protein>
<dbReference type="EMBL" id="KK784875">
    <property type="protein sequence ID" value="KDO81814.1"/>
    <property type="molecule type" value="Genomic_DNA"/>
</dbReference>
<dbReference type="Proteomes" id="UP000027120">
    <property type="component" value="Unassembled WGS sequence"/>
</dbReference>
<keyword evidence="2" id="KW-1185">Reference proteome</keyword>
<name>A0A067GQD2_CITSI</name>
<evidence type="ECO:0000313" key="1">
    <source>
        <dbReference type="EMBL" id="KDO81814.1"/>
    </source>
</evidence>
<organism evidence="1 2">
    <name type="scientific">Citrus sinensis</name>
    <name type="common">Sweet orange</name>
    <name type="synonym">Citrus aurantium var. sinensis</name>
    <dbReference type="NCBI Taxonomy" id="2711"/>
    <lineage>
        <taxon>Eukaryota</taxon>
        <taxon>Viridiplantae</taxon>
        <taxon>Streptophyta</taxon>
        <taxon>Embryophyta</taxon>
        <taxon>Tracheophyta</taxon>
        <taxon>Spermatophyta</taxon>
        <taxon>Magnoliopsida</taxon>
        <taxon>eudicotyledons</taxon>
        <taxon>Gunneridae</taxon>
        <taxon>Pentapetalae</taxon>
        <taxon>rosids</taxon>
        <taxon>malvids</taxon>
        <taxon>Sapindales</taxon>
        <taxon>Rutaceae</taxon>
        <taxon>Aurantioideae</taxon>
        <taxon>Citrus</taxon>
    </lineage>
</organism>
<gene>
    <name evidence="1" type="ORF">CISIN_1g044470mg</name>
</gene>
<accession>A0A067GQD2</accession>